<gene>
    <name evidence="2" type="ORF">GCM10023161_04500</name>
</gene>
<protein>
    <submittedName>
        <fullName evidence="2">Uncharacterized protein</fullName>
    </submittedName>
</protein>
<evidence type="ECO:0000256" key="1">
    <source>
        <dbReference type="SAM" id="MobiDB-lite"/>
    </source>
</evidence>
<evidence type="ECO:0000313" key="2">
    <source>
        <dbReference type="EMBL" id="GAA4533535.1"/>
    </source>
</evidence>
<accession>A0ABP8RB37</accession>
<name>A0ABP8RB37_9MYCO</name>
<sequence length="69" mass="6911">MPVGAGAFERIPLGPLVAGRPPTRNGSLSIDSARPSTKDVHPATTIAAAAQLNAARSKAAALRGRPPAS</sequence>
<dbReference type="Proteomes" id="UP001501417">
    <property type="component" value="Unassembled WGS sequence"/>
</dbReference>
<keyword evidence="3" id="KW-1185">Reference proteome</keyword>
<evidence type="ECO:0000313" key="3">
    <source>
        <dbReference type="Proteomes" id="UP001501417"/>
    </source>
</evidence>
<proteinExistence type="predicted"/>
<organism evidence="2 3">
    <name type="scientific">Mycobacterium paraffinicum</name>
    <dbReference type="NCBI Taxonomy" id="53378"/>
    <lineage>
        <taxon>Bacteria</taxon>
        <taxon>Bacillati</taxon>
        <taxon>Actinomycetota</taxon>
        <taxon>Actinomycetes</taxon>
        <taxon>Mycobacteriales</taxon>
        <taxon>Mycobacteriaceae</taxon>
        <taxon>Mycobacterium</taxon>
    </lineage>
</organism>
<feature type="region of interest" description="Disordered" evidence="1">
    <location>
        <begin position="13"/>
        <end position="41"/>
    </location>
</feature>
<dbReference type="EMBL" id="BAABGF010000003">
    <property type="protein sequence ID" value="GAA4533535.1"/>
    <property type="molecule type" value="Genomic_DNA"/>
</dbReference>
<comment type="caution">
    <text evidence="2">The sequence shown here is derived from an EMBL/GenBank/DDBJ whole genome shotgun (WGS) entry which is preliminary data.</text>
</comment>
<reference evidence="3" key="1">
    <citation type="journal article" date="2019" name="Int. J. Syst. Evol. Microbiol.">
        <title>The Global Catalogue of Microorganisms (GCM) 10K type strain sequencing project: providing services to taxonomists for standard genome sequencing and annotation.</title>
        <authorList>
            <consortium name="The Broad Institute Genomics Platform"/>
            <consortium name="The Broad Institute Genome Sequencing Center for Infectious Disease"/>
            <person name="Wu L."/>
            <person name="Ma J."/>
        </authorList>
    </citation>
    <scope>NUCLEOTIDE SEQUENCE [LARGE SCALE GENOMIC DNA]</scope>
    <source>
        <strain evidence="3">JCM 17782</strain>
    </source>
</reference>